<sequence>MARPLMDSAHQPFKTRGVAKGYAPATRTASHTKVDWRTSIKIAKLARLSSQRQQENRND</sequence>
<evidence type="ECO:0000313" key="3">
    <source>
        <dbReference type="Proteomes" id="UP000195569"/>
    </source>
</evidence>
<gene>
    <name evidence="2" type="ORF">BN2476_710006</name>
</gene>
<organism evidence="2 3">
    <name type="scientific">Paraburkholderia piptadeniae</name>
    <dbReference type="NCBI Taxonomy" id="1701573"/>
    <lineage>
        <taxon>Bacteria</taxon>
        <taxon>Pseudomonadati</taxon>
        <taxon>Pseudomonadota</taxon>
        <taxon>Betaproteobacteria</taxon>
        <taxon>Burkholderiales</taxon>
        <taxon>Burkholderiaceae</taxon>
        <taxon>Paraburkholderia</taxon>
    </lineage>
</organism>
<evidence type="ECO:0000313" key="2">
    <source>
        <dbReference type="EMBL" id="SIT49747.1"/>
    </source>
</evidence>
<dbReference type="EMBL" id="CYGY02000071">
    <property type="protein sequence ID" value="SIT49747.1"/>
    <property type="molecule type" value="Genomic_DNA"/>
</dbReference>
<reference evidence="2" key="1">
    <citation type="submission" date="2016-12" db="EMBL/GenBank/DDBJ databases">
        <authorList>
            <person name="Moulin L."/>
        </authorList>
    </citation>
    <scope>NUCLEOTIDE SEQUENCE [LARGE SCALE GENOMIC DNA]</scope>
    <source>
        <strain evidence="2">STM 7183</strain>
    </source>
</reference>
<comment type="caution">
    <text evidence="2">The sequence shown here is derived from an EMBL/GenBank/DDBJ whole genome shotgun (WGS) entry which is preliminary data.</text>
</comment>
<dbReference type="AlphaFoldDB" id="A0A1N7SQL4"/>
<protein>
    <submittedName>
        <fullName evidence="2">Uncharacterized protein</fullName>
    </submittedName>
</protein>
<feature type="region of interest" description="Disordered" evidence="1">
    <location>
        <begin position="1"/>
        <end position="34"/>
    </location>
</feature>
<dbReference type="Proteomes" id="UP000195569">
    <property type="component" value="Unassembled WGS sequence"/>
</dbReference>
<evidence type="ECO:0000256" key="1">
    <source>
        <dbReference type="SAM" id="MobiDB-lite"/>
    </source>
</evidence>
<keyword evidence="3" id="KW-1185">Reference proteome</keyword>
<name>A0A1N7SQL4_9BURK</name>
<accession>A0A1N7SQL4</accession>
<proteinExistence type="predicted"/>